<dbReference type="Proteomes" id="UP001516023">
    <property type="component" value="Unassembled WGS sequence"/>
</dbReference>
<feature type="domain" description="EF-hand" evidence="3">
    <location>
        <begin position="128"/>
        <end position="163"/>
    </location>
</feature>
<feature type="domain" description="EF-hand" evidence="3">
    <location>
        <begin position="200"/>
        <end position="235"/>
    </location>
</feature>
<keyword evidence="1" id="KW-0106">Calcium</keyword>
<dbReference type="SUPFAM" id="SSF47473">
    <property type="entry name" value="EF-hand"/>
    <property type="match status" value="1"/>
</dbReference>
<evidence type="ECO:0000259" key="3">
    <source>
        <dbReference type="PROSITE" id="PS50222"/>
    </source>
</evidence>
<proteinExistence type="predicted"/>
<feature type="signal peptide" evidence="2">
    <location>
        <begin position="1"/>
        <end position="25"/>
    </location>
</feature>
<sequence>MPSRRRNVPSLLLLLIAAFANTAYSQQPRKQQPLQPIGDVLHLFLDKDKNQKVTMSEVDSQISMLEVLFQSTAEGDEQGEQYRKILKAVKAAAPTIFVLLDSNSDKGLTKSELNYVTKFETSLKKGGGMREFLRDVFSLLDTNGDDQLSADELFAASQSSKTISDVTVRFHALFPLRGNPSELEEFVKETIESFGGSDSLDKASVEKSMKWIDDDGDGYINRKEVGKYYNFAGKQFLDTSKSIRQMGPMLAMFGGVDVNSGGGGGGGFKMDF</sequence>
<reference evidence="4 5" key="1">
    <citation type="journal article" date="2020" name="G3 (Bethesda)">
        <title>Improved Reference Genome for Cyclotella cryptica CCMP332, a Model for Cell Wall Morphogenesis, Salinity Adaptation, and Lipid Production in Diatoms (Bacillariophyta).</title>
        <authorList>
            <person name="Roberts W.R."/>
            <person name="Downey K.M."/>
            <person name="Ruck E.C."/>
            <person name="Traller J.C."/>
            <person name="Alverson A.J."/>
        </authorList>
    </citation>
    <scope>NUCLEOTIDE SEQUENCE [LARGE SCALE GENOMIC DNA]</scope>
    <source>
        <strain evidence="4 5">CCMP332</strain>
    </source>
</reference>
<name>A0ABD3QH29_9STRA</name>
<dbReference type="Gene3D" id="1.10.238.10">
    <property type="entry name" value="EF-hand"/>
    <property type="match status" value="1"/>
</dbReference>
<dbReference type="AlphaFoldDB" id="A0ABD3QH29"/>
<dbReference type="InterPro" id="IPR018247">
    <property type="entry name" value="EF_Hand_1_Ca_BS"/>
</dbReference>
<dbReference type="InterPro" id="IPR011992">
    <property type="entry name" value="EF-hand-dom_pair"/>
</dbReference>
<dbReference type="EMBL" id="JABMIG020000041">
    <property type="protein sequence ID" value="KAL3799126.1"/>
    <property type="molecule type" value="Genomic_DNA"/>
</dbReference>
<evidence type="ECO:0000256" key="1">
    <source>
        <dbReference type="ARBA" id="ARBA00022837"/>
    </source>
</evidence>
<evidence type="ECO:0000313" key="4">
    <source>
        <dbReference type="EMBL" id="KAL3799126.1"/>
    </source>
</evidence>
<keyword evidence="5" id="KW-1185">Reference proteome</keyword>
<accession>A0ABD3QH29</accession>
<dbReference type="PROSITE" id="PS50222">
    <property type="entry name" value="EF_HAND_2"/>
    <property type="match status" value="2"/>
</dbReference>
<evidence type="ECO:0000256" key="2">
    <source>
        <dbReference type="SAM" id="SignalP"/>
    </source>
</evidence>
<dbReference type="PROSITE" id="PS00018">
    <property type="entry name" value="EF_HAND_1"/>
    <property type="match status" value="3"/>
</dbReference>
<gene>
    <name evidence="4" type="ORF">HJC23_002254</name>
</gene>
<comment type="caution">
    <text evidence="4">The sequence shown here is derived from an EMBL/GenBank/DDBJ whole genome shotgun (WGS) entry which is preliminary data.</text>
</comment>
<protein>
    <recommendedName>
        <fullName evidence="3">EF-hand domain-containing protein</fullName>
    </recommendedName>
</protein>
<organism evidence="4 5">
    <name type="scientific">Cyclotella cryptica</name>
    <dbReference type="NCBI Taxonomy" id="29204"/>
    <lineage>
        <taxon>Eukaryota</taxon>
        <taxon>Sar</taxon>
        <taxon>Stramenopiles</taxon>
        <taxon>Ochrophyta</taxon>
        <taxon>Bacillariophyta</taxon>
        <taxon>Coscinodiscophyceae</taxon>
        <taxon>Thalassiosirophycidae</taxon>
        <taxon>Stephanodiscales</taxon>
        <taxon>Stephanodiscaceae</taxon>
        <taxon>Cyclotella</taxon>
    </lineage>
</organism>
<keyword evidence="2" id="KW-0732">Signal</keyword>
<feature type="chain" id="PRO_5044887961" description="EF-hand domain-containing protein" evidence="2">
    <location>
        <begin position="26"/>
        <end position="272"/>
    </location>
</feature>
<dbReference type="InterPro" id="IPR002048">
    <property type="entry name" value="EF_hand_dom"/>
</dbReference>
<evidence type="ECO:0000313" key="5">
    <source>
        <dbReference type="Proteomes" id="UP001516023"/>
    </source>
</evidence>